<evidence type="ECO:0000313" key="10">
    <source>
        <dbReference type="EMBL" id="SUZ58950.1"/>
    </source>
</evidence>
<comment type="cofactor">
    <cofactor evidence="2">
        <name>Zn(2+)</name>
        <dbReference type="ChEBI" id="CHEBI:29105"/>
    </cofactor>
</comment>
<dbReference type="SUPFAM" id="SSF51569">
    <property type="entry name" value="Aldolase"/>
    <property type="match status" value="1"/>
</dbReference>
<comment type="similarity">
    <text evidence="4">Belongs to the class II fructose-bisphosphate aldolase family.</text>
</comment>
<dbReference type="InterPro" id="IPR006411">
    <property type="entry name" value="Fruct_bisP_bact"/>
</dbReference>
<dbReference type="NCBIfam" id="NF006628">
    <property type="entry name" value="PRK09197.1"/>
    <property type="match status" value="1"/>
</dbReference>
<evidence type="ECO:0000256" key="1">
    <source>
        <dbReference type="ARBA" id="ARBA00000441"/>
    </source>
</evidence>
<dbReference type="PIRSF" id="PIRSF001359">
    <property type="entry name" value="F_bP_aldolase_II"/>
    <property type="match status" value="1"/>
</dbReference>
<dbReference type="GO" id="GO:0008270">
    <property type="term" value="F:zinc ion binding"/>
    <property type="evidence" value="ECO:0007669"/>
    <property type="project" value="InterPro"/>
</dbReference>
<dbReference type="GO" id="GO:0004332">
    <property type="term" value="F:fructose-bisphosphate aldolase activity"/>
    <property type="evidence" value="ECO:0007669"/>
    <property type="project" value="UniProtKB-EC"/>
</dbReference>
<dbReference type="CDD" id="cd00946">
    <property type="entry name" value="FBP_aldolase_IIA"/>
    <property type="match status" value="1"/>
</dbReference>
<dbReference type="PANTHER" id="PTHR30559">
    <property type="entry name" value="FRUCTOSE-BISPHOSPHATE ALDOLASE CLASS 2"/>
    <property type="match status" value="1"/>
</dbReference>
<evidence type="ECO:0000256" key="7">
    <source>
        <dbReference type="ARBA" id="ARBA00022833"/>
    </source>
</evidence>
<dbReference type="EMBL" id="UINC01000653">
    <property type="protein sequence ID" value="SUZ58950.1"/>
    <property type="molecule type" value="Genomic_DNA"/>
</dbReference>
<dbReference type="GO" id="GO:0005829">
    <property type="term" value="C:cytosol"/>
    <property type="evidence" value="ECO:0007669"/>
    <property type="project" value="TreeGrafter"/>
</dbReference>
<dbReference type="Gene3D" id="3.20.20.70">
    <property type="entry name" value="Aldolase class I"/>
    <property type="match status" value="1"/>
</dbReference>
<accession>A0A381NWL8</accession>
<evidence type="ECO:0000256" key="6">
    <source>
        <dbReference type="ARBA" id="ARBA00022723"/>
    </source>
</evidence>
<dbReference type="UniPathway" id="UPA00109">
    <property type="reaction ID" value="UER00183"/>
</dbReference>
<dbReference type="PROSITE" id="PS00806">
    <property type="entry name" value="ALDOLASE_CLASS_II_2"/>
    <property type="match status" value="1"/>
</dbReference>
<dbReference type="PANTHER" id="PTHR30559:SF0">
    <property type="entry name" value="FRUCTOSE-BISPHOSPHATE ALDOLASE"/>
    <property type="match status" value="1"/>
</dbReference>
<dbReference type="InterPro" id="IPR013785">
    <property type="entry name" value="Aldolase_TIM"/>
</dbReference>
<evidence type="ECO:0000256" key="8">
    <source>
        <dbReference type="ARBA" id="ARBA00023152"/>
    </source>
</evidence>
<keyword evidence="8" id="KW-0324">Glycolysis</keyword>
<dbReference type="NCBIfam" id="TIGR00167">
    <property type="entry name" value="cbbA"/>
    <property type="match status" value="1"/>
</dbReference>
<sequence length="354" mass="39677">MKFRSGVLHGREVTELLDYANKNKFALPAVNVAGTNSVNAVLQTAKELNAPVIIQFSNSGGSFFAGKQLDNTNQKSAISGCISGAYHIHLMAKEYGVPVILHTDHCAKKLLPWIDGLLEEGEEFYKKEGLPLYSSHMLDLSEESIEENLDICCTYFDRMSKMGMTIEIEIGITGGEEDGVDNTDIDASKLYTQPEEVNYAYEKLIKISPNFTIAAAFGNVHGVYKPGNVKLTPRILKKSQEYIEDKHKLDPNPINFVFHGGSGSTTKEIREAINYGVIKMNLDTDMQWAFCKGVNEYHTKNQAYLNTQIGNPDGDDLPNKKYYDPRKWLLEGEKSMIDRLRKSFSDLNNINTNI</sequence>
<keyword evidence="9" id="KW-0456">Lyase</keyword>
<evidence type="ECO:0000256" key="4">
    <source>
        <dbReference type="ARBA" id="ARBA00005812"/>
    </source>
</evidence>
<dbReference type="GO" id="GO:0006096">
    <property type="term" value="P:glycolytic process"/>
    <property type="evidence" value="ECO:0007669"/>
    <property type="project" value="UniProtKB-UniPathway"/>
</dbReference>
<dbReference type="FunFam" id="3.20.20.70:FF:000013">
    <property type="entry name" value="Class II fructose-bisphosphate aldolase"/>
    <property type="match status" value="1"/>
</dbReference>
<gene>
    <name evidence="10" type="ORF">METZ01_LOCUS11804</name>
</gene>
<proteinExistence type="inferred from homology"/>
<keyword evidence="6" id="KW-0479">Metal-binding</keyword>
<protein>
    <recommendedName>
        <fullName evidence="5">fructose-bisphosphate aldolase</fullName>
        <ecNumber evidence="5">4.1.2.13</ecNumber>
    </recommendedName>
</protein>
<evidence type="ECO:0000256" key="3">
    <source>
        <dbReference type="ARBA" id="ARBA00004714"/>
    </source>
</evidence>
<evidence type="ECO:0000256" key="2">
    <source>
        <dbReference type="ARBA" id="ARBA00001947"/>
    </source>
</evidence>
<keyword evidence="7" id="KW-0862">Zinc</keyword>
<name>A0A381NWL8_9ZZZZ</name>
<dbReference type="EC" id="4.1.2.13" evidence="5"/>
<dbReference type="NCBIfam" id="TIGR01520">
    <property type="entry name" value="FruBisAldo_II_A"/>
    <property type="match status" value="1"/>
</dbReference>
<dbReference type="Pfam" id="PF01116">
    <property type="entry name" value="F_bP_aldolase"/>
    <property type="match status" value="1"/>
</dbReference>
<evidence type="ECO:0000256" key="5">
    <source>
        <dbReference type="ARBA" id="ARBA00013068"/>
    </source>
</evidence>
<dbReference type="InterPro" id="IPR000771">
    <property type="entry name" value="FBA_II"/>
</dbReference>
<dbReference type="PROSITE" id="PS00602">
    <property type="entry name" value="ALDOLASE_CLASS_II_1"/>
    <property type="match status" value="1"/>
</dbReference>
<comment type="pathway">
    <text evidence="3">Carbohydrate degradation; glycolysis; D-glyceraldehyde 3-phosphate and glycerone phosphate from D-glucose: step 4/4.</text>
</comment>
<dbReference type="AlphaFoldDB" id="A0A381NWL8"/>
<reference evidence="10" key="1">
    <citation type="submission" date="2018-05" db="EMBL/GenBank/DDBJ databases">
        <authorList>
            <person name="Lanie J.A."/>
            <person name="Ng W.-L."/>
            <person name="Kazmierczak K.M."/>
            <person name="Andrzejewski T.M."/>
            <person name="Davidsen T.M."/>
            <person name="Wayne K.J."/>
            <person name="Tettelin H."/>
            <person name="Glass J.I."/>
            <person name="Rusch D."/>
            <person name="Podicherti R."/>
            <person name="Tsui H.-C.T."/>
            <person name="Winkler M.E."/>
        </authorList>
    </citation>
    <scope>NUCLEOTIDE SEQUENCE</scope>
</reference>
<dbReference type="GO" id="GO:0006094">
    <property type="term" value="P:gluconeogenesis"/>
    <property type="evidence" value="ECO:0007669"/>
    <property type="project" value="TreeGrafter"/>
</dbReference>
<comment type="catalytic activity">
    <reaction evidence="1">
        <text>beta-D-fructose 1,6-bisphosphate = D-glyceraldehyde 3-phosphate + dihydroxyacetone phosphate</text>
        <dbReference type="Rhea" id="RHEA:14729"/>
        <dbReference type="ChEBI" id="CHEBI:32966"/>
        <dbReference type="ChEBI" id="CHEBI:57642"/>
        <dbReference type="ChEBI" id="CHEBI:59776"/>
        <dbReference type="EC" id="4.1.2.13"/>
    </reaction>
</comment>
<evidence type="ECO:0000256" key="9">
    <source>
        <dbReference type="ARBA" id="ARBA00023239"/>
    </source>
</evidence>
<organism evidence="10">
    <name type="scientific">marine metagenome</name>
    <dbReference type="NCBI Taxonomy" id="408172"/>
    <lineage>
        <taxon>unclassified sequences</taxon>
        <taxon>metagenomes</taxon>
        <taxon>ecological metagenomes</taxon>
    </lineage>
</organism>